<evidence type="ECO:0000256" key="3">
    <source>
        <dbReference type="SAM" id="SignalP"/>
    </source>
</evidence>
<feature type="domain" description="Outer membrane protein beta-barrel" evidence="4">
    <location>
        <begin position="5"/>
        <end position="214"/>
    </location>
</feature>
<feature type="signal peptide" evidence="3">
    <location>
        <begin position="1"/>
        <end position="19"/>
    </location>
</feature>
<feature type="chain" id="PRO_5011744457" evidence="3">
    <location>
        <begin position="20"/>
        <end position="218"/>
    </location>
</feature>
<evidence type="ECO:0000259" key="4">
    <source>
        <dbReference type="Pfam" id="PF13505"/>
    </source>
</evidence>
<keyword evidence="1 3" id="KW-0732">Signal</keyword>
<evidence type="ECO:0000256" key="1">
    <source>
        <dbReference type="ARBA" id="ARBA00022729"/>
    </source>
</evidence>
<dbReference type="RefSeq" id="WP_091529780.1">
    <property type="nucleotide sequence ID" value="NZ_FOOC01000001.1"/>
</dbReference>
<feature type="compositionally biased region" description="Gly residues" evidence="2">
    <location>
        <begin position="101"/>
        <end position="121"/>
    </location>
</feature>
<dbReference type="InterPro" id="IPR027385">
    <property type="entry name" value="Beta-barrel_OMP"/>
</dbReference>
<gene>
    <name evidence="5" type="ORF">SAMN04488120_10143</name>
</gene>
<dbReference type="Proteomes" id="UP000199771">
    <property type="component" value="Unassembled WGS sequence"/>
</dbReference>
<protein>
    <submittedName>
        <fullName evidence="5">Outer membrane protein beta-barrel domain-containing protein</fullName>
    </submittedName>
</protein>
<keyword evidence="6" id="KW-1185">Reference proteome</keyword>
<name>A0A1I2H1W4_9GAMM</name>
<sequence length="218" mass="23124">MSYRFLTLVLLALSLPAVADESEKKPEREQDRTEGVTYSGVGLSRVDPKIDTAGLQFDTPINLDATLGFRIPTIQWFGIELNISSTVIPGQVTETTCSPPSGGGGGGGLPLPGGGSGGSGGQSCTTRDAGDFGGQSVGAFVVLRSPGAFYAQGRVGYRYLNYNADALREKRTGSAYGLGVGYRWNPQTGSGVELGYNRFNDRLQAIGFQFNYGFGRRD</sequence>
<reference evidence="5 6" key="1">
    <citation type="submission" date="2016-10" db="EMBL/GenBank/DDBJ databases">
        <authorList>
            <person name="de Groot N.N."/>
        </authorList>
    </citation>
    <scope>NUCLEOTIDE SEQUENCE [LARGE SCALE GENOMIC DNA]</scope>
    <source>
        <strain evidence="5 6">DSM 23609</strain>
    </source>
</reference>
<evidence type="ECO:0000313" key="6">
    <source>
        <dbReference type="Proteomes" id="UP000199771"/>
    </source>
</evidence>
<proteinExistence type="predicted"/>
<dbReference type="AlphaFoldDB" id="A0A1I2H1W4"/>
<dbReference type="InterPro" id="IPR011250">
    <property type="entry name" value="OMP/PagP_B-barrel"/>
</dbReference>
<accession>A0A1I2H1W4</accession>
<dbReference type="Gene3D" id="2.40.160.20">
    <property type="match status" value="1"/>
</dbReference>
<organism evidence="5 6">
    <name type="scientific">Fontimonas thermophila</name>
    <dbReference type="NCBI Taxonomy" id="1076937"/>
    <lineage>
        <taxon>Bacteria</taxon>
        <taxon>Pseudomonadati</taxon>
        <taxon>Pseudomonadota</taxon>
        <taxon>Gammaproteobacteria</taxon>
        <taxon>Nevskiales</taxon>
        <taxon>Nevskiaceae</taxon>
        <taxon>Fontimonas</taxon>
    </lineage>
</organism>
<evidence type="ECO:0000256" key="2">
    <source>
        <dbReference type="SAM" id="MobiDB-lite"/>
    </source>
</evidence>
<dbReference type="EMBL" id="FOOC01000001">
    <property type="protein sequence ID" value="SFF22711.1"/>
    <property type="molecule type" value="Genomic_DNA"/>
</dbReference>
<dbReference type="Pfam" id="PF13505">
    <property type="entry name" value="OMP_b-brl"/>
    <property type="match status" value="1"/>
</dbReference>
<evidence type="ECO:0000313" key="5">
    <source>
        <dbReference type="EMBL" id="SFF22711.1"/>
    </source>
</evidence>
<feature type="region of interest" description="Disordered" evidence="2">
    <location>
        <begin position="96"/>
        <end position="128"/>
    </location>
</feature>
<dbReference type="SUPFAM" id="SSF56925">
    <property type="entry name" value="OMPA-like"/>
    <property type="match status" value="1"/>
</dbReference>